<evidence type="ECO:0000256" key="1">
    <source>
        <dbReference type="ARBA" id="ARBA00004651"/>
    </source>
</evidence>
<evidence type="ECO:0000313" key="12">
    <source>
        <dbReference type="EMBL" id="EOD56921.1"/>
    </source>
</evidence>
<organism evidence="12 13">
    <name type="scientific">Aeromonas molluscorum 848</name>
    <dbReference type="NCBI Taxonomy" id="1268236"/>
    <lineage>
        <taxon>Bacteria</taxon>
        <taxon>Pseudomonadati</taxon>
        <taxon>Pseudomonadota</taxon>
        <taxon>Gammaproteobacteria</taxon>
        <taxon>Aeromonadales</taxon>
        <taxon>Aeromonadaceae</taxon>
        <taxon>Aeromonas</taxon>
    </lineage>
</organism>
<dbReference type="InterPro" id="IPR006153">
    <property type="entry name" value="Cation/H_exchanger_TM"/>
</dbReference>
<dbReference type="Pfam" id="PF02254">
    <property type="entry name" value="TrkA_N"/>
    <property type="match status" value="1"/>
</dbReference>
<feature type="transmembrane region" description="Helical" evidence="9">
    <location>
        <begin position="89"/>
        <end position="109"/>
    </location>
</feature>
<dbReference type="Gene3D" id="3.40.50.720">
    <property type="entry name" value="NAD(P)-binding Rossmann-like Domain"/>
    <property type="match status" value="1"/>
</dbReference>
<keyword evidence="7" id="KW-0406">Ion transport</keyword>
<feature type="transmembrane region" description="Helical" evidence="9">
    <location>
        <begin position="54"/>
        <end position="77"/>
    </location>
</feature>
<dbReference type="PANTHER" id="PTHR32507:SF0">
    <property type="entry name" value="NA(+)_H(+) ANTIPORTER 2-RELATED"/>
    <property type="match status" value="1"/>
</dbReference>
<dbReference type="InterPro" id="IPR038770">
    <property type="entry name" value="Na+/solute_symporter_sf"/>
</dbReference>
<feature type="transmembrane region" description="Helical" evidence="9">
    <location>
        <begin position="115"/>
        <end position="138"/>
    </location>
</feature>
<dbReference type="GO" id="GO:1902600">
    <property type="term" value="P:proton transmembrane transport"/>
    <property type="evidence" value="ECO:0007669"/>
    <property type="project" value="InterPro"/>
</dbReference>
<evidence type="ECO:0000256" key="3">
    <source>
        <dbReference type="ARBA" id="ARBA00022449"/>
    </source>
</evidence>
<dbReference type="SUPFAM" id="SSF51735">
    <property type="entry name" value="NAD(P)-binding Rossmann-fold domains"/>
    <property type="match status" value="1"/>
</dbReference>
<dbReference type="Gene3D" id="1.20.1530.20">
    <property type="match status" value="1"/>
</dbReference>
<evidence type="ECO:0000256" key="8">
    <source>
        <dbReference type="ARBA" id="ARBA00023136"/>
    </source>
</evidence>
<feature type="transmembrane region" description="Helical" evidence="9">
    <location>
        <begin position="150"/>
        <end position="171"/>
    </location>
</feature>
<evidence type="ECO:0000256" key="7">
    <source>
        <dbReference type="ARBA" id="ARBA00023065"/>
    </source>
</evidence>
<dbReference type="EMBL" id="AQGQ01000003">
    <property type="protein sequence ID" value="EOD56921.1"/>
    <property type="molecule type" value="Genomic_DNA"/>
</dbReference>
<protein>
    <submittedName>
        <fullName evidence="12">Sodium/hydrogen exchanger family protein</fullName>
    </submittedName>
</protein>
<dbReference type="Proteomes" id="UP000013526">
    <property type="component" value="Unassembled WGS sequence"/>
</dbReference>
<accession>R1H8Y6</accession>
<feature type="domain" description="Cation/H+ exchanger transmembrane" evidence="10">
    <location>
        <begin position="11"/>
        <end position="385"/>
    </location>
</feature>
<evidence type="ECO:0000256" key="2">
    <source>
        <dbReference type="ARBA" id="ARBA00022448"/>
    </source>
</evidence>
<dbReference type="GO" id="GO:0015297">
    <property type="term" value="F:antiporter activity"/>
    <property type="evidence" value="ECO:0007669"/>
    <property type="project" value="UniProtKB-KW"/>
</dbReference>
<dbReference type="InterPro" id="IPR036291">
    <property type="entry name" value="NAD(P)-bd_dom_sf"/>
</dbReference>
<evidence type="ECO:0000256" key="6">
    <source>
        <dbReference type="ARBA" id="ARBA00022989"/>
    </source>
</evidence>
<evidence type="ECO:0000256" key="4">
    <source>
        <dbReference type="ARBA" id="ARBA00022475"/>
    </source>
</evidence>
<proteinExistence type="predicted"/>
<feature type="domain" description="RCK N-terminal" evidence="11">
    <location>
        <begin position="400"/>
        <end position="501"/>
    </location>
</feature>
<evidence type="ECO:0000256" key="9">
    <source>
        <dbReference type="SAM" id="Phobius"/>
    </source>
</evidence>
<sequence>MTALSLAGIALISLLAQWLAWALRVPAILFLLLTGLLLGPVTGVLNPDLLLGDLLFPLVSLSVAVILFEGALTLHLAELKGIGKVVRNLCSIGMLTSFAVIGAASYFLLGLDWRVAMVLGAVLVVTGPTVVAPMLNVIRPVKEIDKILRWEGIVIDPIGALFAVLIFEAVLLGSQEEMVTHTLWALAKTVGIGSFIGVAAGWITTLIIRKDWLPVSLHKFGVLALVLATFTLSDWLSHESGLLAVTVFGIWLANQDGLDLEEVLTFKEDLAVILISSLFILLAARLDLAQLWQLGPMVLVLLCVVQFVARPLCILVSTHNSSLPWRAKALLSWIAPRGIVAAAVSASFAISLSEAGIPDAGKLVPLVFAVIISTVVLQSLTSAPLAGLLGMRQPTPNTWLLIGANSVARAIGKALADQGVPVYLSDPAWEHCKLARMSNLPCYFGNPQSEHAELHLPLTSISTVLALSPNRHNNALGVLHFSHQFGEDKIYSLRSSDVHGKANRESATFRARQVLFGSDVNFARLSGLLARGGQIKATRLSETFDWVAYQAANPGAIPLFIMDARQHTQVVTGSVAPVPGELIIALQPPKENVAKTEASPGKD</sequence>
<keyword evidence="6 9" id="KW-1133">Transmembrane helix</keyword>
<dbReference type="Pfam" id="PF00999">
    <property type="entry name" value="Na_H_Exchanger"/>
    <property type="match status" value="1"/>
</dbReference>
<keyword evidence="4" id="KW-1003">Cell membrane</keyword>
<feature type="transmembrane region" description="Helical" evidence="9">
    <location>
        <begin position="270"/>
        <end position="292"/>
    </location>
</feature>
<name>R1H8Y6_9GAMM</name>
<keyword evidence="5 9" id="KW-0812">Transmembrane</keyword>
<feature type="transmembrane region" description="Helical" evidence="9">
    <location>
        <begin position="183"/>
        <end position="208"/>
    </location>
</feature>
<dbReference type="InterPro" id="IPR003148">
    <property type="entry name" value="RCK_N"/>
</dbReference>
<feature type="transmembrane region" description="Helical" evidence="9">
    <location>
        <begin position="330"/>
        <end position="351"/>
    </location>
</feature>
<dbReference type="GO" id="GO:0006813">
    <property type="term" value="P:potassium ion transport"/>
    <property type="evidence" value="ECO:0007669"/>
    <property type="project" value="InterPro"/>
</dbReference>
<feature type="transmembrane region" description="Helical" evidence="9">
    <location>
        <begin position="298"/>
        <end position="318"/>
    </location>
</feature>
<keyword evidence="13" id="KW-1185">Reference proteome</keyword>
<dbReference type="RefSeq" id="WP_005891942.1">
    <property type="nucleotide sequence ID" value="NZ_AQGQ01000003.1"/>
</dbReference>
<evidence type="ECO:0000313" key="13">
    <source>
        <dbReference type="Proteomes" id="UP000013526"/>
    </source>
</evidence>
<dbReference type="GO" id="GO:0005886">
    <property type="term" value="C:plasma membrane"/>
    <property type="evidence" value="ECO:0007669"/>
    <property type="project" value="UniProtKB-SubCell"/>
</dbReference>
<reference evidence="12 13" key="1">
    <citation type="journal article" date="2013" name="Genome Announc.">
        <title>Draft Genome Sequence of Aeromonas molluscorum Strain 848TT, Isolated from Bivalve Molluscs.</title>
        <authorList>
            <person name="Spataro N."/>
            <person name="Farfan M."/>
            <person name="Albarral V."/>
            <person name="Sanglas A."/>
            <person name="Loren J.G."/>
            <person name="Fuste M.C."/>
            <person name="Bosch E."/>
        </authorList>
    </citation>
    <scope>NUCLEOTIDE SEQUENCE [LARGE SCALE GENOMIC DNA]</scope>
    <source>
        <strain evidence="12 13">848</strain>
    </source>
</reference>
<keyword evidence="3" id="KW-0050">Antiport</keyword>
<comment type="subcellular location">
    <subcellularLocation>
        <location evidence="1">Cell membrane</location>
        <topology evidence="1">Multi-pass membrane protein</topology>
    </subcellularLocation>
</comment>
<gene>
    <name evidence="12" type="ORF">G113_01514</name>
</gene>
<dbReference type="PANTHER" id="PTHR32507">
    <property type="entry name" value="NA(+)/H(+) ANTIPORTER 1"/>
    <property type="match status" value="1"/>
</dbReference>
<comment type="caution">
    <text evidence="12">The sequence shown here is derived from an EMBL/GenBank/DDBJ whole genome shotgun (WGS) entry which is preliminary data.</text>
</comment>
<evidence type="ECO:0000259" key="10">
    <source>
        <dbReference type="Pfam" id="PF00999"/>
    </source>
</evidence>
<feature type="transmembrane region" description="Helical" evidence="9">
    <location>
        <begin position="363"/>
        <end position="389"/>
    </location>
</feature>
<dbReference type="AlphaFoldDB" id="R1H8Y6"/>
<dbReference type="OrthoDB" id="570124at2"/>
<evidence type="ECO:0000259" key="11">
    <source>
        <dbReference type="Pfam" id="PF02254"/>
    </source>
</evidence>
<evidence type="ECO:0000256" key="5">
    <source>
        <dbReference type="ARBA" id="ARBA00022692"/>
    </source>
</evidence>
<keyword evidence="8 9" id="KW-0472">Membrane</keyword>
<dbReference type="PATRIC" id="fig|1268236.3.peg.304"/>
<keyword evidence="2" id="KW-0813">Transport</keyword>